<evidence type="ECO:0000256" key="12">
    <source>
        <dbReference type="PIRNR" id="PIRNR015601"/>
    </source>
</evidence>
<dbReference type="InterPro" id="IPR015947">
    <property type="entry name" value="PUA-like_sf"/>
</dbReference>
<dbReference type="PIRSF" id="PIRSF015601">
    <property type="entry name" value="MTase_slr0722"/>
    <property type="match status" value="1"/>
</dbReference>
<dbReference type="InterPro" id="IPR029028">
    <property type="entry name" value="Alpha/beta_knot_MTases"/>
</dbReference>
<evidence type="ECO:0000259" key="13">
    <source>
        <dbReference type="Pfam" id="PF04452"/>
    </source>
</evidence>
<dbReference type="Pfam" id="PF04452">
    <property type="entry name" value="Methyltrans_RNA"/>
    <property type="match status" value="1"/>
</dbReference>
<dbReference type="InterPro" id="IPR029026">
    <property type="entry name" value="tRNA_m1G_MTases_N"/>
</dbReference>
<accession>A0A0R1LGC7</accession>
<name>A0A0R1LGC7_9LACO</name>
<feature type="domain" description="Ribosomal RNA small subunit methyltransferase E methyltransferase" evidence="13">
    <location>
        <begin position="73"/>
        <end position="240"/>
    </location>
</feature>
<dbReference type="GO" id="GO:0070042">
    <property type="term" value="F:rRNA (uridine-N3-)-methyltransferase activity"/>
    <property type="evidence" value="ECO:0007669"/>
    <property type="project" value="TreeGrafter"/>
</dbReference>
<evidence type="ECO:0000256" key="3">
    <source>
        <dbReference type="ARBA" id="ARBA00012328"/>
    </source>
</evidence>
<dbReference type="STRING" id="1423715.FD25_GL000665"/>
<keyword evidence="9 12" id="KW-0949">S-adenosyl-L-methionine</keyword>
<comment type="subcellular location">
    <subcellularLocation>
        <location evidence="1 12">Cytoplasm</location>
    </subcellularLocation>
</comment>
<dbReference type="PANTHER" id="PTHR30027">
    <property type="entry name" value="RIBOSOMAL RNA SMALL SUBUNIT METHYLTRANSFERASE E"/>
    <property type="match status" value="1"/>
</dbReference>
<comment type="function">
    <text evidence="10 12">Specifically methylates the N3 position of the uracil ring of uridine 1498 (m3U1498) in 16S rRNA. Acts on the fully assembled 30S ribosomal subunit.</text>
</comment>
<dbReference type="NCBIfam" id="TIGR00046">
    <property type="entry name" value="RsmE family RNA methyltransferase"/>
    <property type="match status" value="1"/>
</dbReference>
<dbReference type="AlphaFoldDB" id="A0A0R1LGC7"/>
<sequence>MQRYFLDVTGQDGQTVTLPDNVAHHWVTVLRAQVGETAEFVDRTAHLFHGQLMTVTDRQATVRLTAVATPAVELPVHTVIACGLPKQEKAEWITQKATEMGVDHIIFYAGDWSVAKWQGNKVAKKLARLTKVANGAAEQSHRLVRPTVSYLPNLAAVLKTPNDCTLLAYEESAKQGEHSALTTRLTAMTPGQTVLTVFGPEGGISPAEVQNAQAAGATLVGLGPRILRTETAPLYFLAAASTIWELSATRGR</sequence>
<dbReference type="GO" id="GO:0005737">
    <property type="term" value="C:cytoplasm"/>
    <property type="evidence" value="ECO:0007669"/>
    <property type="project" value="UniProtKB-SubCell"/>
</dbReference>
<protein>
    <recommendedName>
        <fullName evidence="4 12">Ribosomal RNA small subunit methyltransferase E</fullName>
        <ecNumber evidence="3 12">2.1.1.193</ecNumber>
    </recommendedName>
</protein>
<evidence type="ECO:0000256" key="2">
    <source>
        <dbReference type="ARBA" id="ARBA00005528"/>
    </source>
</evidence>
<dbReference type="SUPFAM" id="SSF88697">
    <property type="entry name" value="PUA domain-like"/>
    <property type="match status" value="1"/>
</dbReference>
<dbReference type="Gene3D" id="3.40.1280.10">
    <property type="match status" value="1"/>
</dbReference>
<evidence type="ECO:0000256" key="9">
    <source>
        <dbReference type="ARBA" id="ARBA00022691"/>
    </source>
</evidence>
<dbReference type="PANTHER" id="PTHR30027:SF3">
    <property type="entry name" value="16S RRNA (URACIL(1498)-N(3))-METHYLTRANSFERASE"/>
    <property type="match status" value="1"/>
</dbReference>
<comment type="catalytic activity">
    <reaction evidence="11 12">
        <text>uridine(1498) in 16S rRNA + S-adenosyl-L-methionine = N(3)-methyluridine(1498) in 16S rRNA + S-adenosyl-L-homocysteine + H(+)</text>
        <dbReference type="Rhea" id="RHEA:42920"/>
        <dbReference type="Rhea" id="RHEA-COMP:10283"/>
        <dbReference type="Rhea" id="RHEA-COMP:10284"/>
        <dbReference type="ChEBI" id="CHEBI:15378"/>
        <dbReference type="ChEBI" id="CHEBI:57856"/>
        <dbReference type="ChEBI" id="CHEBI:59789"/>
        <dbReference type="ChEBI" id="CHEBI:65315"/>
        <dbReference type="ChEBI" id="CHEBI:74502"/>
        <dbReference type="EC" id="2.1.1.193"/>
    </reaction>
</comment>
<evidence type="ECO:0000256" key="7">
    <source>
        <dbReference type="ARBA" id="ARBA00022603"/>
    </source>
</evidence>
<keyword evidence="7 12" id="KW-0489">Methyltransferase</keyword>
<evidence type="ECO:0000256" key="11">
    <source>
        <dbReference type="ARBA" id="ARBA00047944"/>
    </source>
</evidence>
<dbReference type="EMBL" id="AZDV01000026">
    <property type="protein sequence ID" value="KRK94693.1"/>
    <property type="molecule type" value="Genomic_DNA"/>
</dbReference>
<dbReference type="PATRIC" id="fig|1423715.3.peg.693"/>
<keyword evidence="5 12" id="KW-0963">Cytoplasm</keyword>
<dbReference type="GO" id="GO:0070475">
    <property type="term" value="P:rRNA base methylation"/>
    <property type="evidence" value="ECO:0007669"/>
    <property type="project" value="TreeGrafter"/>
</dbReference>
<gene>
    <name evidence="14" type="ORF">FD25_GL000665</name>
</gene>
<dbReference type="Proteomes" id="UP000051955">
    <property type="component" value="Unassembled WGS sequence"/>
</dbReference>
<dbReference type="SUPFAM" id="SSF75217">
    <property type="entry name" value="alpha/beta knot"/>
    <property type="match status" value="1"/>
</dbReference>
<organism evidence="14 15">
    <name type="scientific">Levilactobacillus acidifarinae DSM 19394 = JCM 15949</name>
    <dbReference type="NCBI Taxonomy" id="1423715"/>
    <lineage>
        <taxon>Bacteria</taxon>
        <taxon>Bacillati</taxon>
        <taxon>Bacillota</taxon>
        <taxon>Bacilli</taxon>
        <taxon>Lactobacillales</taxon>
        <taxon>Lactobacillaceae</taxon>
        <taxon>Levilactobacillus</taxon>
    </lineage>
</organism>
<evidence type="ECO:0000256" key="1">
    <source>
        <dbReference type="ARBA" id="ARBA00004496"/>
    </source>
</evidence>
<reference evidence="14 15" key="1">
    <citation type="journal article" date="2015" name="Genome Announc.">
        <title>Expanding the biotechnology potential of lactobacilli through comparative genomics of 213 strains and associated genera.</title>
        <authorList>
            <person name="Sun Z."/>
            <person name="Harris H.M."/>
            <person name="McCann A."/>
            <person name="Guo C."/>
            <person name="Argimon S."/>
            <person name="Zhang W."/>
            <person name="Yang X."/>
            <person name="Jeffery I.B."/>
            <person name="Cooney J.C."/>
            <person name="Kagawa T.F."/>
            <person name="Liu W."/>
            <person name="Song Y."/>
            <person name="Salvetti E."/>
            <person name="Wrobel A."/>
            <person name="Rasinkangas P."/>
            <person name="Parkhill J."/>
            <person name="Rea M.C."/>
            <person name="O'Sullivan O."/>
            <person name="Ritari J."/>
            <person name="Douillard F.P."/>
            <person name="Paul Ross R."/>
            <person name="Yang R."/>
            <person name="Briner A.E."/>
            <person name="Felis G.E."/>
            <person name="de Vos W.M."/>
            <person name="Barrangou R."/>
            <person name="Klaenhammer T.R."/>
            <person name="Caufield P.W."/>
            <person name="Cui Y."/>
            <person name="Zhang H."/>
            <person name="O'Toole P.W."/>
        </authorList>
    </citation>
    <scope>NUCLEOTIDE SEQUENCE [LARGE SCALE GENOMIC DNA]</scope>
    <source>
        <strain evidence="14 15">DSM 19394</strain>
    </source>
</reference>
<evidence type="ECO:0000313" key="14">
    <source>
        <dbReference type="EMBL" id="KRK94693.1"/>
    </source>
</evidence>
<comment type="caution">
    <text evidence="14">The sequence shown here is derived from an EMBL/GenBank/DDBJ whole genome shotgun (WGS) entry which is preliminary data.</text>
</comment>
<evidence type="ECO:0000313" key="15">
    <source>
        <dbReference type="Proteomes" id="UP000051955"/>
    </source>
</evidence>
<dbReference type="RefSeq" id="WP_057803861.1">
    <property type="nucleotide sequence ID" value="NZ_AZDV01000026.1"/>
</dbReference>
<dbReference type="OrthoDB" id="9815641at2"/>
<evidence type="ECO:0000256" key="5">
    <source>
        <dbReference type="ARBA" id="ARBA00022490"/>
    </source>
</evidence>
<dbReference type="CDD" id="cd18084">
    <property type="entry name" value="RsmE-like"/>
    <property type="match status" value="1"/>
</dbReference>
<dbReference type="EC" id="2.1.1.193" evidence="3 12"/>
<keyword evidence="8 12" id="KW-0808">Transferase</keyword>
<comment type="similarity">
    <text evidence="2 12">Belongs to the RNA methyltransferase RsmE family.</text>
</comment>
<proteinExistence type="inferred from homology"/>
<keyword evidence="15" id="KW-1185">Reference proteome</keyword>
<evidence type="ECO:0000256" key="6">
    <source>
        <dbReference type="ARBA" id="ARBA00022552"/>
    </source>
</evidence>
<keyword evidence="6 12" id="KW-0698">rRNA processing</keyword>
<evidence type="ECO:0000256" key="10">
    <source>
        <dbReference type="ARBA" id="ARBA00025699"/>
    </source>
</evidence>
<evidence type="ECO:0000256" key="4">
    <source>
        <dbReference type="ARBA" id="ARBA00013673"/>
    </source>
</evidence>
<evidence type="ECO:0000256" key="8">
    <source>
        <dbReference type="ARBA" id="ARBA00022679"/>
    </source>
</evidence>
<dbReference type="InterPro" id="IPR046886">
    <property type="entry name" value="RsmE_MTase_dom"/>
</dbReference>
<dbReference type="InterPro" id="IPR006700">
    <property type="entry name" value="RsmE"/>
</dbReference>